<accession>A0A133UA48</accession>
<sequence>MKTITTRISEDLLEKLEEIEREEKADRAAVIRRLLDKAVGNWKVEKALDELREGRTTLRTAARKADLTYVEMLDRAKEAGIQLGYTAEDLRDDLAELEE</sequence>
<organism evidence="1 2">
    <name type="scientific">candidate division MSBL1 archaeon SCGC-AAA259A05</name>
    <dbReference type="NCBI Taxonomy" id="1698259"/>
    <lineage>
        <taxon>Archaea</taxon>
        <taxon>Methanobacteriati</taxon>
        <taxon>Methanobacteriota</taxon>
        <taxon>candidate division MSBL1</taxon>
    </lineage>
</organism>
<name>A0A133UA48_9EURY</name>
<evidence type="ECO:0008006" key="3">
    <source>
        <dbReference type="Google" id="ProtNLM"/>
    </source>
</evidence>
<gene>
    <name evidence="1" type="ORF">AKJ57_02720</name>
</gene>
<evidence type="ECO:0000313" key="2">
    <source>
        <dbReference type="Proteomes" id="UP000070163"/>
    </source>
</evidence>
<reference evidence="1 2" key="1">
    <citation type="journal article" date="2016" name="Sci. Rep.">
        <title>Metabolic traits of an uncultured archaeal lineage -MSBL1- from brine pools of the Red Sea.</title>
        <authorList>
            <person name="Mwirichia R."/>
            <person name="Alam I."/>
            <person name="Rashid M."/>
            <person name="Vinu M."/>
            <person name="Ba-Alawi W."/>
            <person name="Anthony Kamau A."/>
            <person name="Kamanda Ngugi D."/>
            <person name="Goker M."/>
            <person name="Klenk H.P."/>
            <person name="Bajic V."/>
            <person name="Stingl U."/>
        </authorList>
    </citation>
    <scope>NUCLEOTIDE SEQUENCE [LARGE SCALE GENOMIC DNA]</scope>
    <source>
        <strain evidence="1">SCGC-AAA259A05</strain>
    </source>
</reference>
<comment type="caution">
    <text evidence="1">The sequence shown here is derived from an EMBL/GenBank/DDBJ whole genome shotgun (WGS) entry which is preliminary data.</text>
</comment>
<evidence type="ECO:0000313" key="1">
    <source>
        <dbReference type="EMBL" id="KXA91044.1"/>
    </source>
</evidence>
<keyword evidence="2" id="KW-1185">Reference proteome</keyword>
<dbReference type="EMBL" id="LHXJ01000024">
    <property type="protein sequence ID" value="KXA91044.1"/>
    <property type="molecule type" value="Genomic_DNA"/>
</dbReference>
<dbReference type="AlphaFoldDB" id="A0A133UA48"/>
<protein>
    <recommendedName>
        <fullName evidence="3">Ribbon-helix-helix protein CopG domain-containing protein</fullName>
    </recommendedName>
</protein>
<proteinExistence type="predicted"/>
<dbReference type="Proteomes" id="UP000070163">
    <property type="component" value="Unassembled WGS sequence"/>
</dbReference>